<dbReference type="SUPFAM" id="SSF46785">
    <property type="entry name" value="Winged helix' DNA-binding domain"/>
    <property type="match status" value="1"/>
</dbReference>
<evidence type="ECO:0000313" key="14">
    <source>
        <dbReference type="Proteomes" id="UP001634007"/>
    </source>
</evidence>
<comment type="caution">
    <text evidence="13">The sequence shown here is derived from an EMBL/GenBank/DDBJ whole genome shotgun (WGS) entry which is preliminary data.</text>
</comment>
<name>A0ABD3LBE4_EUCGL</name>
<keyword evidence="7" id="KW-0804">Transcription</keyword>
<proteinExistence type="inferred from homology"/>
<keyword evidence="11" id="KW-0175">Coiled coil</keyword>
<evidence type="ECO:0000256" key="8">
    <source>
        <dbReference type="ARBA" id="ARBA00023242"/>
    </source>
</evidence>
<dbReference type="SMART" id="SM00415">
    <property type="entry name" value="HSF"/>
    <property type="match status" value="1"/>
</dbReference>
<evidence type="ECO:0000256" key="4">
    <source>
        <dbReference type="ARBA" id="ARBA00023015"/>
    </source>
</evidence>
<keyword evidence="3" id="KW-0597">Phosphoprotein</keyword>
<dbReference type="Pfam" id="PF00447">
    <property type="entry name" value="HSF_DNA-bind"/>
    <property type="match status" value="1"/>
</dbReference>
<dbReference type="InterPro" id="IPR036388">
    <property type="entry name" value="WH-like_DNA-bd_sf"/>
</dbReference>
<evidence type="ECO:0000256" key="10">
    <source>
        <dbReference type="ARBA" id="ARBA00061350"/>
    </source>
</evidence>
<comment type="subcellular location">
    <subcellularLocation>
        <location evidence="1">Nucleus</location>
    </subcellularLocation>
</comment>
<organism evidence="13 14">
    <name type="scientific">Eucalyptus globulus</name>
    <name type="common">Tasmanian blue gum</name>
    <dbReference type="NCBI Taxonomy" id="34317"/>
    <lineage>
        <taxon>Eukaryota</taxon>
        <taxon>Viridiplantae</taxon>
        <taxon>Streptophyta</taxon>
        <taxon>Embryophyta</taxon>
        <taxon>Tracheophyta</taxon>
        <taxon>Spermatophyta</taxon>
        <taxon>Magnoliopsida</taxon>
        <taxon>eudicotyledons</taxon>
        <taxon>Gunneridae</taxon>
        <taxon>Pentapetalae</taxon>
        <taxon>rosids</taxon>
        <taxon>malvids</taxon>
        <taxon>Myrtales</taxon>
        <taxon>Myrtaceae</taxon>
        <taxon>Myrtoideae</taxon>
        <taxon>Eucalypteae</taxon>
        <taxon>Eucalyptus</taxon>
    </lineage>
</organism>
<evidence type="ECO:0000259" key="12">
    <source>
        <dbReference type="SMART" id="SM00415"/>
    </source>
</evidence>
<dbReference type="PANTHER" id="PTHR10015">
    <property type="entry name" value="HEAT SHOCK TRANSCRIPTION FACTOR"/>
    <property type="match status" value="1"/>
</dbReference>
<sequence>MTTAPPGGSLIDEPCASFFDTLLRESSVELEKAEPFARSREEIASVAVVGGGDRSDLGSLPHSVPSPKLANGHGEIDAGPPLRSCLTRPEPRSALAAQVVKIEEEEEDDEVAIIADPGDAAARSPSCSSRAAADEVARPMQGLGEVGPAPFLRKMYEIVSDPITDPVVSWSSSRDSFVVWDPHGFSKQLLPRYFKHSNFCSFVRQLNTYGFRKMDTDRWEFANRGFQEGKKHLLKNIRRRRKLSEHTKTSNSTVASDYPEAGKEAELEMLKKDQEALKSEILKLREEREHSQHEINQVAERVRYAECRCRRMFLLLSKATESSNFVHLIQERRQKRELEACESRKKSKLQSPDSEVTKCLLEVMDHKIQNPNVDCPRVGDDPAQMESRPNNVAPVDFQTVQMHNPWPPPMGGGDFRAVQGQTPDRMAGASSSDLPSVFHEMSEKLPGDNVVVGDNVMDVEAGEELAKDDIGIYLDLEGLIEKSFGWSDYTSELRELAVGLTP</sequence>
<keyword evidence="8" id="KW-0539">Nucleus</keyword>
<protein>
    <recommendedName>
        <fullName evidence="12">HSF-type DNA-binding domain-containing protein</fullName>
    </recommendedName>
</protein>
<evidence type="ECO:0000256" key="3">
    <source>
        <dbReference type="ARBA" id="ARBA00022553"/>
    </source>
</evidence>
<gene>
    <name evidence="13" type="ORF">ACJRO7_016071</name>
</gene>
<comment type="subunit">
    <text evidence="2">Homotrimer.</text>
</comment>
<accession>A0ABD3LBE4</accession>
<dbReference type="PANTHER" id="PTHR10015:SF298">
    <property type="entry name" value="HEAT STRESS TRANSCRIPTION FACTOR A-9"/>
    <property type="match status" value="1"/>
</dbReference>
<dbReference type="Proteomes" id="UP001634007">
    <property type="component" value="Unassembled WGS sequence"/>
</dbReference>
<dbReference type="EMBL" id="JBJKBG010000003">
    <property type="protein sequence ID" value="KAL3747231.1"/>
    <property type="molecule type" value="Genomic_DNA"/>
</dbReference>
<dbReference type="InterPro" id="IPR036390">
    <property type="entry name" value="WH_DNA-bd_sf"/>
</dbReference>
<evidence type="ECO:0000256" key="11">
    <source>
        <dbReference type="SAM" id="Coils"/>
    </source>
</evidence>
<dbReference type="InterPro" id="IPR000232">
    <property type="entry name" value="HSF_DNA-bd"/>
</dbReference>
<feature type="domain" description="HSF-type DNA-binding" evidence="12">
    <location>
        <begin position="147"/>
        <end position="240"/>
    </location>
</feature>
<evidence type="ECO:0000256" key="9">
    <source>
        <dbReference type="ARBA" id="ARBA00054492"/>
    </source>
</evidence>
<keyword evidence="5" id="KW-0346">Stress response</keyword>
<dbReference type="GO" id="GO:0005634">
    <property type="term" value="C:nucleus"/>
    <property type="evidence" value="ECO:0007669"/>
    <property type="project" value="UniProtKB-SubCell"/>
</dbReference>
<keyword evidence="6" id="KW-0238">DNA-binding</keyword>
<evidence type="ECO:0000256" key="6">
    <source>
        <dbReference type="ARBA" id="ARBA00023125"/>
    </source>
</evidence>
<evidence type="ECO:0000256" key="5">
    <source>
        <dbReference type="ARBA" id="ARBA00023016"/>
    </source>
</evidence>
<dbReference type="FunFam" id="1.10.10.10:FF:000367">
    <property type="entry name" value="Heat stress transcription factor A-8"/>
    <property type="match status" value="1"/>
</dbReference>
<evidence type="ECO:0000256" key="7">
    <source>
        <dbReference type="ARBA" id="ARBA00023163"/>
    </source>
</evidence>
<evidence type="ECO:0000313" key="13">
    <source>
        <dbReference type="EMBL" id="KAL3747231.1"/>
    </source>
</evidence>
<dbReference type="GO" id="GO:0009408">
    <property type="term" value="P:response to heat"/>
    <property type="evidence" value="ECO:0007669"/>
    <property type="project" value="UniProtKB-ARBA"/>
</dbReference>
<feature type="coiled-coil region" evidence="11">
    <location>
        <begin position="260"/>
        <end position="301"/>
    </location>
</feature>
<comment type="function">
    <text evidence="9">Transcriptional activator that specifically binds DNA sequence 5'-AGAAnnTTCT-3' known as heat shock promoter elements (HSE).</text>
</comment>
<dbReference type="PRINTS" id="PR00056">
    <property type="entry name" value="HSFDOMAIN"/>
</dbReference>
<keyword evidence="14" id="KW-1185">Reference proteome</keyword>
<reference evidence="13 14" key="1">
    <citation type="submission" date="2024-11" db="EMBL/GenBank/DDBJ databases">
        <title>Chromosome-level genome assembly of Eucalyptus globulus Labill. provides insights into its genome evolution.</title>
        <authorList>
            <person name="Li X."/>
        </authorList>
    </citation>
    <scope>NUCLEOTIDE SEQUENCE [LARGE SCALE GENOMIC DNA]</scope>
    <source>
        <strain evidence="13">CL2024</strain>
        <tissue evidence="13">Fresh tender leaves</tissue>
    </source>
</reference>
<evidence type="ECO:0000256" key="2">
    <source>
        <dbReference type="ARBA" id="ARBA00011233"/>
    </source>
</evidence>
<comment type="similarity">
    <text evidence="10">Belongs to the HSF family. Class A subfamily.</text>
</comment>
<keyword evidence="4" id="KW-0805">Transcription regulation</keyword>
<dbReference type="GO" id="GO:0003677">
    <property type="term" value="F:DNA binding"/>
    <property type="evidence" value="ECO:0007669"/>
    <property type="project" value="UniProtKB-KW"/>
</dbReference>
<dbReference type="Gene3D" id="1.10.10.10">
    <property type="entry name" value="Winged helix-like DNA-binding domain superfamily/Winged helix DNA-binding domain"/>
    <property type="match status" value="1"/>
</dbReference>
<dbReference type="AlphaFoldDB" id="A0ABD3LBE4"/>
<evidence type="ECO:0000256" key="1">
    <source>
        <dbReference type="ARBA" id="ARBA00004123"/>
    </source>
</evidence>